<dbReference type="SUPFAM" id="SSF51215">
    <property type="entry name" value="Regulatory protein AraC"/>
    <property type="match status" value="1"/>
</dbReference>
<reference evidence="5 6" key="1">
    <citation type="submission" date="2013-09" db="EMBL/GenBank/DDBJ databases">
        <authorList>
            <person name="Zeng Z."/>
            <person name="Chen C."/>
        </authorList>
    </citation>
    <scope>NUCLEOTIDE SEQUENCE [LARGE SCALE GENOMIC DNA]</scope>
    <source>
        <strain evidence="5 6">WB 4.1-42</strain>
    </source>
</reference>
<dbReference type="Pfam" id="PF02311">
    <property type="entry name" value="AraC_binding"/>
    <property type="match status" value="1"/>
</dbReference>
<keyword evidence="2" id="KW-0238">DNA-binding</keyword>
<organism evidence="5 6">
    <name type="scientific">Flavobacterium subsaxonicum WB 4.1-42 = DSM 21790</name>
    <dbReference type="NCBI Taxonomy" id="1121898"/>
    <lineage>
        <taxon>Bacteria</taxon>
        <taxon>Pseudomonadati</taxon>
        <taxon>Bacteroidota</taxon>
        <taxon>Flavobacteriia</taxon>
        <taxon>Flavobacteriales</taxon>
        <taxon>Flavobacteriaceae</taxon>
        <taxon>Flavobacterium</taxon>
    </lineage>
</organism>
<dbReference type="InterPro" id="IPR003313">
    <property type="entry name" value="AraC-bd"/>
</dbReference>
<keyword evidence="3" id="KW-0804">Transcription</keyword>
<keyword evidence="1" id="KW-0805">Transcription regulation</keyword>
<comment type="caution">
    <text evidence="5">The sequence shown here is derived from an EMBL/GenBank/DDBJ whole genome shotgun (WGS) entry which is preliminary data.</text>
</comment>
<dbReference type="PANTHER" id="PTHR43280">
    <property type="entry name" value="ARAC-FAMILY TRANSCRIPTIONAL REGULATOR"/>
    <property type="match status" value="1"/>
</dbReference>
<evidence type="ECO:0000256" key="3">
    <source>
        <dbReference type="ARBA" id="ARBA00023163"/>
    </source>
</evidence>
<name>A0A0A2MTA9_9FLAO</name>
<gene>
    <name evidence="5" type="ORF">Q766_00740</name>
</gene>
<dbReference type="Gene3D" id="1.10.10.60">
    <property type="entry name" value="Homeodomain-like"/>
    <property type="match status" value="1"/>
</dbReference>
<evidence type="ECO:0000256" key="2">
    <source>
        <dbReference type="ARBA" id="ARBA00023125"/>
    </source>
</evidence>
<dbReference type="GO" id="GO:0003700">
    <property type="term" value="F:DNA-binding transcription factor activity"/>
    <property type="evidence" value="ECO:0007669"/>
    <property type="project" value="InterPro"/>
</dbReference>
<dbReference type="STRING" id="1121898.GCA_000422725_00623"/>
<dbReference type="eggNOG" id="COG2207">
    <property type="taxonomic scope" value="Bacteria"/>
</dbReference>
<dbReference type="RefSeq" id="WP_026992057.1">
    <property type="nucleotide sequence ID" value="NZ_JRLY01000001.1"/>
</dbReference>
<accession>A0A0A2MTA9</accession>
<dbReference type="EMBL" id="JRLY01000001">
    <property type="protein sequence ID" value="KGO94678.1"/>
    <property type="molecule type" value="Genomic_DNA"/>
</dbReference>
<feature type="domain" description="HTH araC/xylS-type" evidence="4">
    <location>
        <begin position="184"/>
        <end position="282"/>
    </location>
</feature>
<dbReference type="Pfam" id="PF12833">
    <property type="entry name" value="HTH_18"/>
    <property type="match status" value="1"/>
</dbReference>
<protein>
    <submittedName>
        <fullName evidence="5">AraC family transcriptional regulator</fullName>
    </submittedName>
</protein>
<dbReference type="SMART" id="SM00342">
    <property type="entry name" value="HTH_ARAC"/>
    <property type="match status" value="1"/>
</dbReference>
<dbReference type="InterPro" id="IPR020449">
    <property type="entry name" value="Tscrpt_reg_AraC-type_HTH"/>
</dbReference>
<proteinExistence type="predicted"/>
<dbReference type="InterPro" id="IPR018060">
    <property type="entry name" value="HTH_AraC"/>
</dbReference>
<dbReference type="InterPro" id="IPR037923">
    <property type="entry name" value="HTH-like"/>
</dbReference>
<evidence type="ECO:0000313" key="5">
    <source>
        <dbReference type="EMBL" id="KGO94678.1"/>
    </source>
</evidence>
<dbReference type="OrthoDB" id="1096411at2"/>
<keyword evidence="6" id="KW-1185">Reference proteome</keyword>
<dbReference type="PRINTS" id="PR00032">
    <property type="entry name" value="HTHARAC"/>
</dbReference>
<dbReference type="PROSITE" id="PS01124">
    <property type="entry name" value="HTH_ARAC_FAMILY_2"/>
    <property type="match status" value="1"/>
</dbReference>
<evidence type="ECO:0000256" key="1">
    <source>
        <dbReference type="ARBA" id="ARBA00023015"/>
    </source>
</evidence>
<evidence type="ECO:0000259" key="4">
    <source>
        <dbReference type="PROSITE" id="PS01124"/>
    </source>
</evidence>
<dbReference type="Proteomes" id="UP000030111">
    <property type="component" value="Unassembled WGS sequence"/>
</dbReference>
<sequence length="285" mass="32404">MPKKTKSIPVNTLPLGVREGIIIGRRSFNGSPNFEEVERSHRDGGYSFIIQEKGATRIEIDFQTHAIEAPSLIYIHPNQVHRVIAFKNATITSWIITLENLRPEYLKLLDDLAPANVLPLTIETFLILSEMASVCMKLCERSHEKLYDAILRESCNTLVALVASQYLAFTKPTGNYSRFDVISKAFKSMLEHNFRTVKSPTAFAGLLNISVPYLNECIKATTGNSVSYHIQHRIVLEAKRLIYHSDKSIKEIAIELGYDDYSYFTRLFNRISGMTPTAFRNRNLD</sequence>
<dbReference type="PANTHER" id="PTHR43280:SF32">
    <property type="entry name" value="TRANSCRIPTIONAL REGULATORY PROTEIN"/>
    <property type="match status" value="1"/>
</dbReference>
<dbReference type="InterPro" id="IPR009057">
    <property type="entry name" value="Homeodomain-like_sf"/>
</dbReference>
<dbReference type="SUPFAM" id="SSF46689">
    <property type="entry name" value="Homeodomain-like"/>
    <property type="match status" value="1"/>
</dbReference>
<evidence type="ECO:0000313" key="6">
    <source>
        <dbReference type="Proteomes" id="UP000030111"/>
    </source>
</evidence>
<dbReference type="GO" id="GO:0043565">
    <property type="term" value="F:sequence-specific DNA binding"/>
    <property type="evidence" value="ECO:0007669"/>
    <property type="project" value="InterPro"/>
</dbReference>
<dbReference type="AlphaFoldDB" id="A0A0A2MTA9"/>